<evidence type="ECO:0000313" key="2">
    <source>
        <dbReference type="Proteomes" id="UP000285794"/>
    </source>
</evidence>
<organism evidence="1 2">
    <name type="scientific">Ancylomarina euxinus</name>
    <dbReference type="NCBI Taxonomy" id="2283627"/>
    <lineage>
        <taxon>Bacteria</taxon>
        <taxon>Pseudomonadati</taxon>
        <taxon>Bacteroidota</taxon>
        <taxon>Bacteroidia</taxon>
        <taxon>Marinilabiliales</taxon>
        <taxon>Marinifilaceae</taxon>
        <taxon>Ancylomarina</taxon>
    </lineage>
</organism>
<dbReference type="EMBL" id="QQWG01000002">
    <property type="protein sequence ID" value="RRG24234.1"/>
    <property type="molecule type" value="Genomic_DNA"/>
</dbReference>
<accession>A0A425Y705</accession>
<name>A0A425Y705_9BACT</name>
<proteinExistence type="predicted"/>
<dbReference type="Proteomes" id="UP000285794">
    <property type="component" value="Unassembled WGS sequence"/>
</dbReference>
<dbReference type="AlphaFoldDB" id="A0A425Y705"/>
<comment type="caution">
    <text evidence="1">The sequence shown here is derived from an EMBL/GenBank/DDBJ whole genome shotgun (WGS) entry which is preliminary data.</text>
</comment>
<sequence>MWHKLTLFGKVLLFTTGLGLGMAIGFKAGKQTIPAQQTTIEIKDIKTKKGGTINLDTKTKQDQENKTPEKKGFFKRIFG</sequence>
<dbReference type="OrthoDB" id="9939756at2"/>
<reference evidence="1 2" key="1">
    <citation type="submission" date="2018-07" db="EMBL/GenBank/DDBJ databases">
        <title>Draft genome sequence of Ancylomarina sp. M1P.</title>
        <authorList>
            <person name="Yadav S."/>
            <person name="Villanueva L."/>
            <person name="Damste J.S.S."/>
        </authorList>
    </citation>
    <scope>NUCLEOTIDE SEQUENCE [LARGE SCALE GENOMIC DNA]</scope>
    <source>
        <strain evidence="1 2">M1P</strain>
    </source>
</reference>
<keyword evidence="2" id="KW-1185">Reference proteome</keyword>
<protein>
    <submittedName>
        <fullName evidence="1">Uncharacterized protein</fullName>
    </submittedName>
</protein>
<evidence type="ECO:0000313" key="1">
    <source>
        <dbReference type="EMBL" id="RRG24234.1"/>
    </source>
</evidence>
<gene>
    <name evidence="1" type="ORF">DWB61_03720</name>
</gene>
<dbReference type="RefSeq" id="WP_125029544.1">
    <property type="nucleotide sequence ID" value="NZ_JAPXVP010000002.1"/>
</dbReference>